<keyword evidence="2 11" id="KW-0436">Ligase</keyword>
<dbReference type="Gene3D" id="3.40.50.620">
    <property type="entry name" value="HUPs"/>
    <property type="match status" value="1"/>
</dbReference>
<dbReference type="NCBIfam" id="TIGR00234">
    <property type="entry name" value="tyrS"/>
    <property type="match status" value="1"/>
</dbReference>
<dbReference type="InterPro" id="IPR002305">
    <property type="entry name" value="aa-tRNA-synth_Ic"/>
</dbReference>
<dbReference type="PANTHER" id="PTHR11766">
    <property type="entry name" value="TYROSYL-TRNA SYNTHETASE"/>
    <property type="match status" value="1"/>
</dbReference>
<evidence type="ECO:0000313" key="14">
    <source>
        <dbReference type="Proteomes" id="UP001556367"/>
    </source>
</evidence>
<evidence type="ECO:0000256" key="9">
    <source>
        <dbReference type="ARBA" id="ARBA00048248"/>
    </source>
</evidence>
<reference evidence="14" key="1">
    <citation type="submission" date="2024-06" db="EMBL/GenBank/DDBJ databases">
        <title>Multi-omics analyses provide insights into the biosynthesis of the anticancer antibiotic pleurotin in Hohenbuehelia grisea.</title>
        <authorList>
            <person name="Weaver J.A."/>
            <person name="Alberti F."/>
        </authorList>
    </citation>
    <scope>NUCLEOTIDE SEQUENCE [LARGE SCALE GENOMIC DNA]</scope>
    <source>
        <strain evidence="14">T-177</strain>
    </source>
</reference>
<keyword evidence="5 10" id="KW-0694">RNA-binding</keyword>
<proteinExistence type="inferred from homology"/>
<dbReference type="Pfam" id="PF00579">
    <property type="entry name" value="tRNA-synt_1b"/>
    <property type="match status" value="1"/>
</dbReference>
<keyword evidence="7 11" id="KW-0030">Aminoacyl-tRNA synthetase</keyword>
<dbReference type="SUPFAM" id="SSF52374">
    <property type="entry name" value="Nucleotidylyl transferase"/>
    <property type="match status" value="1"/>
</dbReference>
<dbReference type="InterPro" id="IPR002307">
    <property type="entry name" value="Tyr-tRNA-ligase"/>
</dbReference>
<dbReference type="SUPFAM" id="SSF55174">
    <property type="entry name" value="Alpha-L RNA-binding motif"/>
    <property type="match status" value="1"/>
</dbReference>
<dbReference type="CDD" id="cd00805">
    <property type="entry name" value="TyrRS_core"/>
    <property type="match status" value="1"/>
</dbReference>
<dbReference type="InterPro" id="IPR024088">
    <property type="entry name" value="Tyr-tRNA-ligase_bac-type"/>
</dbReference>
<dbReference type="Proteomes" id="UP001556367">
    <property type="component" value="Unassembled WGS sequence"/>
</dbReference>
<evidence type="ECO:0000256" key="5">
    <source>
        <dbReference type="ARBA" id="ARBA00022884"/>
    </source>
</evidence>
<evidence type="ECO:0000259" key="12">
    <source>
        <dbReference type="Pfam" id="PF22421"/>
    </source>
</evidence>
<accession>A0ABR3JLF8</accession>
<evidence type="ECO:0000256" key="1">
    <source>
        <dbReference type="ARBA" id="ARBA00013160"/>
    </source>
</evidence>
<evidence type="ECO:0000256" key="10">
    <source>
        <dbReference type="PROSITE-ProRule" id="PRU00182"/>
    </source>
</evidence>
<dbReference type="PANTHER" id="PTHR11766:SF0">
    <property type="entry name" value="TYROSINE--TRNA LIGASE, MITOCHONDRIAL"/>
    <property type="match status" value="1"/>
</dbReference>
<dbReference type="Pfam" id="PF22421">
    <property type="entry name" value="SYY_C-terminal"/>
    <property type="match status" value="1"/>
</dbReference>
<evidence type="ECO:0000313" key="13">
    <source>
        <dbReference type="EMBL" id="KAL0956566.1"/>
    </source>
</evidence>
<evidence type="ECO:0000256" key="6">
    <source>
        <dbReference type="ARBA" id="ARBA00022917"/>
    </source>
</evidence>
<protein>
    <recommendedName>
        <fullName evidence="1 11">Tyrosine--tRNA ligase</fullName>
        <ecNumber evidence="1 11">6.1.1.1</ecNumber>
    </recommendedName>
    <alternativeName>
        <fullName evidence="8 11">Tyrosyl-tRNA synthetase</fullName>
    </alternativeName>
</protein>
<dbReference type="InterPro" id="IPR054608">
    <property type="entry name" value="SYY-like_C"/>
</dbReference>
<evidence type="ECO:0000256" key="8">
    <source>
        <dbReference type="ARBA" id="ARBA00033323"/>
    </source>
</evidence>
<comment type="similarity">
    <text evidence="11">Belongs to the class-I aminoacyl-tRNA synthetase family.</text>
</comment>
<dbReference type="HAMAP" id="MF_02006">
    <property type="entry name" value="Tyr_tRNA_synth_type1"/>
    <property type="match status" value="1"/>
</dbReference>
<dbReference type="PRINTS" id="PR01040">
    <property type="entry name" value="TRNASYNTHTYR"/>
</dbReference>
<evidence type="ECO:0000256" key="3">
    <source>
        <dbReference type="ARBA" id="ARBA00022741"/>
    </source>
</evidence>
<feature type="domain" description="Tyrosine--tRNA ligase SYY-like C-terminal" evidence="12">
    <location>
        <begin position="416"/>
        <end position="480"/>
    </location>
</feature>
<dbReference type="InterPro" id="IPR014729">
    <property type="entry name" value="Rossmann-like_a/b/a_fold"/>
</dbReference>
<keyword evidence="6 11" id="KW-0648">Protein biosynthesis</keyword>
<dbReference type="InterPro" id="IPR024107">
    <property type="entry name" value="Tyr-tRNA-ligase_bac_1"/>
</dbReference>
<evidence type="ECO:0000256" key="4">
    <source>
        <dbReference type="ARBA" id="ARBA00022840"/>
    </source>
</evidence>
<evidence type="ECO:0000256" key="7">
    <source>
        <dbReference type="ARBA" id="ARBA00023146"/>
    </source>
</evidence>
<comment type="catalytic activity">
    <reaction evidence="9 11">
        <text>tRNA(Tyr) + L-tyrosine + ATP = L-tyrosyl-tRNA(Tyr) + AMP + diphosphate + H(+)</text>
        <dbReference type="Rhea" id="RHEA:10220"/>
        <dbReference type="Rhea" id="RHEA-COMP:9706"/>
        <dbReference type="Rhea" id="RHEA-COMP:9707"/>
        <dbReference type="ChEBI" id="CHEBI:15378"/>
        <dbReference type="ChEBI" id="CHEBI:30616"/>
        <dbReference type="ChEBI" id="CHEBI:33019"/>
        <dbReference type="ChEBI" id="CHEBI:58315"/>
        <dbReference type="ChEBI" id="CHEBI:78442"/>
        <dbReference type="ChEBI" id="CHEBI:78536"/>
        <dbReference type="ChEBI" id="CHEBI:456215"/>
        <dbReference type="EC" id="6.1.1.1"/>
    </reaction>
</comment>
<dbReference type="PROSITE" id="PS00178">
    <property type="entry name" value="AA_TRNA_LIGASE_I"/>
    <property type="match status" value="1"/>
</dbReference>
<dbReference type="Gene3D" id="3.10.290.10">
    <property type="entry name" value="RNA-binding S4 domain"/>
    <property type="match status" value="1"/>
</dbReference>
<dbReference type="Gene3D" id="1.10.240.10">
    <property type="entry name" value="Tyrosyl-Transfer RNA Synthetase"/>
    <property type="match status" value="1"/>
</dbReference>
<evidence type="ECO:0000256" key="11">
    <source>
        <dbReference type="RuleBase" id="RU361234"/>
    </source>
</evidence>
<keyword evidence="3 11" id="KW-0547">Nucleotide-binding</keyword>
<dbReference type="InterPro" id="IPR036986">
    <property type="entry name" value="S4_RNA-bd_sf"/>
</dbReference>
<comment type="caution">
    <text evidence="13">The sequence shown here is derived from an EMBL/GenBank/DDBJ whole genome shotgun (WGS) entry which is preliminary data.</text>
</comment>
<keyword evidence="14" id="KW-1185">Reference proteome</keyword>
<dbReference type="EC" id="6.1.1.1" evidence="1 11"/>
<evidence type="ECO:0000256" key="2">
    <source>
        <dbReference type="ARBA" id="ARBA00022598"/>
    </source>
</evidence>
<gene>
    <name evidence="13" type="ORF">HGRIS_002703</name>
</gene>
<dbReference type="CDD" id="cd00165">
    <property type="entry name" value="S4"/>
    <property type="match status" value="1"/>
</dbReference>
<sequence length="486" mass="55244">MLLCRRSFFAKGLERARNPRQWQQRSFNIYTRLFDDLEARGFIHDSTGLEKLREAFSHGRRMVYAGIDPTANALHVGHLIPLMCLLHFQIRGHQIIPLIGGATGLIGDPSGRSSERNRIDPTEVEINVQALTTSVERFYKNAFTYAEKRLGPNVKTYYPANVSSNLQWFKDMSLLSFLQDIGFHARLNTMLNRESVQARLTSPQGISFTEFAYQLLQGYDFYHLHKHYNCIVQIGGSDQWGNILAGIDLIHKANPYEPVNLRQKAKDKYEAYIKQKAFGITTPLLTAANGEKFGKSAGNAVWLDHQKTRPVDFYQFWLRTLDTDVEKYLKLFTLLGPAEIERTLKLHQANPEKRIAQRLLAGEVTTLVHGEVGLTKALALTDVFYGTGLKTLVTEDIVQAMQGDPRLVMITRQELMNTPVPQLLATYGLVGSTSQARELCWAGGLYVNDQAFRDPHDRIRKQQLIDSRIAVFRAGKTRFLIFVVQN</sequence>
<dbReference type="PROSITE" id="PS50889">
    <property type="entry name" value="S4"/>
    <property type="match status" value="1"/>
</dbReference>
<keyword evidence="4 11" id="KW-0067">ATP-binding</keyword>
<dbReference type="InterPro" id="IPR001412">
    <property type="entry name" value="aa-tRNA-synth_I_CS"/>
</dbReference>
<dbReference type="EMBL" id="JASNQZ010000006">
    <property type="protein sequence ID" value="KAL0956566.1"/>
    <property type="molecule type" value="Genomic_DNA"/>
</dbReference>
<name>A0ABR3JLF8_9AGAR</name>
<organism evidence="13 14">
    <name type="scientific">Hohenbuehelia grisea</name>
    <dbReference type="NCBI Taxonomy" id="104357"/>
    <lineage>
        <taxon>Eukaryota</taxon>
        <taxon>Fungi</taxon>
        <taxon>Dikarya</taxon>
        <taxon>Basidiomycota</taxon>
        <taxon>Agaricomycotina</taxon>
        <taxon>Agaricomycetes</taxon>
        <taxon>Agaricomycetidae</taxon>
        <taxon>Agaricales</taxon>
        <taxon>Pleurotineae</taxon>
        <taxon>Pleurotaceae</taxon>
        <taxon>Hohenbuehelia</taxon>
    </lineage>
</organism>